<evidence type="ECO:0000313" key="3">
    <source>
        <dbReference type="Proteomes" id="UP000078550"/>
    </source>
</evidence>
<dbReference type="EMBL" id="FLRE01000188">
    <property type="protein sequence ID" value="SBT47730.1"/>
    <property type="molecule type" value="Genomic_DNA"/>
</dbReference>
<reference evidence="3 4" key="2">
    <citation type="submission" date="2016-05" db="EMBL/GenBank/DDBJ databases">
        <authorList>
            <person name="Naeem Raeece"/>
        </authorList>
    </citation>
    <scope>NUCLEOTIDE SEQUENCE [LARGE SCALE GENOMIC DNA]</scope>
</reference>
<evidence type="ECO:0000313" key="2">
    <source>
        <dbReference type="EMBL" id="SBT47730.1"/>
    </source>
</evidence>
<dbReference type="AlphaFoldDB" id="A0A1A8ZU09"/>
<keyword evidence="4" id="KW-1185">Reference proteome</keyword>
<dbReference type="Proteomes" id="UP000078550">
    <property type="component" value="Unassembled WGS sequence"/>
</dbReference>
<gene>
    <name evidence="1" type="ORF">POVWA1_056040</name>
    <name evidence="2" type="ORF">POVWA2_054690</name>
</gene>
<protein>
    <submittedName>
        <fullName evidence="1">Uncharacterized protein</fullName>
    </submittedName>
</protein>
<dbReference type="EMBL" id="FLRD01000147">
    <property type="protein sequence ID" value="SBT47610.1"/>
    <property type="molecule type" value="Genomic_DNA"/>
</dbReference>
<proteinExistence type="predicted"/>
<organism evidence="1 4">
    <name type="scientific">Plasmodium ovale wallikeri</name>
    <dbReference type="NCBI Taxonomy" id="864142"/>
    <lineage>
        <taxon>Eukaryota</taxon>
        <taxon>Sar</taxon>
        <taxon>Alveolata</taxon>
        <taxon>Apicomplexa</taxon>
        <taxon>Aconoidasida</taxon>
        <taxon>Haemosporida</taxon>
        <taxon>Plasmodiidae</taxon>
        <taxon>Plasmodium</taxon>
        <taxon>Plasmodium (Plasmodium)</taxon>
    </lineage>
</organism>
<evidence type="ECO:0000313" key="1">
    <source>
        <dbReference type="EMBL" id="SBT47610.1"/>
    </source>
</evidence>
<name>A0A1A8ZU09_PLAOA</name>
<evidence type="ECO:0000313" key="4">
    <source>
        <dbReference type="Proteomes" id="UP000078555"/>
    </source>
</evidence>
<accession>A0A1A8ZU09</accession>
<reference evidence="1" key="1">
    <citation type="submission" date="2016-05" db="EMBL/GenBank/DDBJ databases">
        <authorList>
            <person name="Lavstsen T."/>
            <person name="Jespersen J.S."/>
        </authorList>
    </citation>
    <scope>NUCLEOTIDE SEQUENCE [LARGE SCALE GENOMIC DNA]</scope>
</reference>
<sequence>MNDATLVDTHFKELIFSTGEGYPYTYICSKWYSTLIKGQDLFLTTCLCSGNSAAPFQHACKCALDAKKIITIIKILPMHKKREKKKNFSLFQSVRNSNRNPICNSASYTGKNSCMTCTGSSVVDSPSFYFFQRILGNITLRANTERSSETY</sequence>
<dbReference type="Proteomes" id="UP000078555">
    <property type="component" value="Unassembled WGS sequence"/>
</dbReference>